<organism evidence="1 2">
    <name type="scientific">Coptis chinensis</name>
    <dbReference type="NCBI Taxonomy" id="261450"/>
    <lineage>
        <taxon>Eukaryota</taxon>
        <taxon>Viridiplantae</taxon>
        <taxon>Streptophyta</taxon>
        <taxon>Embryophyta</taxon>
        <taxon>Tracheophyta</taxon>
        <taxon>Spermatophyta</taxon>
        <taxon>Magnoliopsida</taxon>
        <taxon>Ranunculales</taxon>
        <taxon>Ranunculaceae</taxon>
        <taxon>Coptidoideae</taxon>
        <taxon>Coptis</taxon>
    </lineage>
</organism>
<dbReference type="Proteomes" id="UP000631114">
    <property type="component" value="Unassembled WGS sequence"/>
</dbReference>
<feature type="non-terminal residue" evidence="1">
    <location>
        <position position="72"/>
    </location>
</feature>
<dbReference type="EMBL" id="JADFTS010000009">
    <property type="protein sequence ID" value="KAF9588955.1"/>
    <property type="molecule type" value="Genomic_DNA"/>
</dbReference>
<dbReference type="OrthoDB" id="1714109at2759"/>
<reference evidence="1 2" key="1">
    <citation type="submission" date="2020-10" db="EMBL/GenBank/DDBJ databases">
        <title>The Coptis chinensis genome and diversification of protoberbering-type alkaloids.</title>
        <authorList>
            <person name="Wang B."/>
            <person name="Shu S."/>
            <person name="Song C."/>
            <person name="Liu Y."/>
        </authorList>
    </citation>
    <scope>NUCLEOTIDE SEQUENCE [LARGE SCALE GENOMIC DNA]</scope>
    <source>
        <strain evidence="1">HL-2020</strain>
        <tissue evidence="1">Leaf</tissue>
    </source>
</reference>
<sequence length="72" mass="8030">MMRTSRISYYVKEVPPTPGQQVKVPMFIPLAVGLLDCNGKDIPLMSVYYEGLLESLTPNAHPVDIVVLQVKK</sequence>
<accession>A0A835LC24</accession>
<evidence type="ECO:0000313" key="1">
    <source>
        <dbReference type="EMBL" id="KAF9588955.1"/>
    </source>
</evidence>
<dbReference type="AlphaFoldDB" id="A0A835LC24"/>
<keyword evidence="2" id="KW-1185">Reference proteome</keyword>
<proteinExistence type="predicted"/>
<dbReference type="Gene3D" id="2.60.40.1840">
    <property type="match status" value="1"/>
</dbReference>
<gene>
    <name evidence="1" type="ORF">IFM89_017634</name>
</gene>
<protein>
    <submittedName>
        <fullName evidence="1">Uncharacterized protein</fullName>
    </submittedName>
</protein>
<comment type="caution">
    <text evidence="1">The sequence shown here is derived from an EMBL/GenBank/DDBJ whole genome shotgun (WGS) entry which is preliminary data.</text>
</comment>
<name>A0A835LC24_9MAGN</name>
<dbReference type="InterPro" id="IPR038438">
    <property type="entry name" value="PepN_Ig-like_sf"/>
</dbReference>
<evidence type="ECO:0000313" key="2">
    <source>
        <dbReference type="Proteomes" id="UP000631114"/>
    </source>
</evidence>